<feature type="non-terminal residue" evidence="3">
    <location>
        <position position="1"/>
    </location>
</feature>
<evidence type="ECO:0000313" key="3">
    <source>
        <dbReference type="EMBL" id="EFN80185.1"/>
    </source>
</evidence>
<dbReference type="PANTHER" id="PTHR11533">
    <property type="entry name" value="PROTEASE M1 ZINC METALLOPROTEASE"/>
    <property type="match status" value="1"/>
</dbReference>
<organism evidence="4">
    <name type="scientific">Harpegnathos saltator</name>
    <name type="common">Jerdon's jumping ant</name>
    <dbReference type="NCBI Taxonomy" id="610380"/>
    <lineage>
        <taxon>Eukaryota</taxon>
        <taxon>Metazoa</taxon>
        <taxon>Ecdysozoa</taxon>
        <taxon>Arthropoda</taxon>
        <taxon>Hexapoda</taxon>
        <taxon>Insecta</taxon>
        <taxon>Pterygota</taxon>
        <taxon>Neoptera</taxon>
        <taxon>Endopterygota</taxon>
        <taxon>Hymenoptera</taxon>
        <taxon>Apocrita</taxon>
        <taxon>Aculeata</taxon>
        <taxon>Formicoidea</taxon>
        <taxon>Formicidae</taxon>
        <taxon>Ponerinae</taxon>
        <taxon>Ponerini</taxon>
        <taxon>Harpegnathos</taxon>
    </lineage>
</organism>
<dbReference type="GO" id="GO:0070006">
    <property type="term" value="F:metalloaminopeptidase activity"/>
    <property type="evidence" value="ECO:0007669"/>
    <property type="project" value="TreeGrafter"/>
</dbReference>
<keyword evidence="3" id="KW-0031">Aminopeptidase</keyword>
<evidence type="ECO:0000313" key="4">
    <source>
        <dbReference type="Proteomes" id="UP000008237"/>
    </source>
</evidence>
<dbReference type="PANTHER" id="PTHR11533:SF301">
    <property type="entry name" value="AMINOPEPTIDASE"/>
    <property type="match status" value="1"/>
</dbReference>
<reference evidence="3 4" key="1">
    <citation type="journal article" date="2010" name="Science">
        <title>Genomic comparison of the ants Camponotus floridanus and Harpegnathos saltator.</title>
        <authorList>
            <person name="Bonasio R."/>
            <person name="Zhang G."/>
            <person name="Ye C."/>
            <person name="Mutti N.S."/>
            <person name="Fang X."/>
            <person name="Qin N."/>
            <person name="Donahue G."/>
            <person name="Yang P."/>
            <person name="Li Q."/>
            <person name="Li C."/>
            <person name="Zhang P."/>
            <person name="Huang Z."/>
            <person name="Berger S.L."/>
            <person name="Reinberg D."/>
            <person name="Wang J."/>
            <person name="Liebig J."/>
        </authorList>
    </citation>
    <scope>NUCLEOTIDE SEQUENCE [LARGE SCALE GENOMIC DNA]</scope>
    <source>
        <strain evidence="3 4">R22 G/1</strain>
    </source>
</reference>
<protein>
    <submittedName>
        <fullName evidence="3">Aminopeptidase N</fullName>
    </submittedName>
</protein>
<name>E2BVU3_HARSA</name>
<accession>E2BVU3</accession>
<proteinExistence type="inferred from homology"/>
<evidence type="ECO:0000259" key="2">
    <source>
        <dbReference type="Pfam" id="PF11838"/>
    </source>
</evidence>
<keyword evidence="3" id="KW-0378">Hydrolase</keyword>
<dbReference type="Gene3D" id="1.25.50.20">
    <property type="match status" value="1"/>
</dbReference>
<dbReference type="GO" id="GO:0016020">
    <property type="term" value="C:membrane"/>
    <property type="evidence" value="ECO:0007669"/>
    <property type="project" value="TreeGrafter"/>
</dbReference>
<dbReference type="STRING" id="610380.E2BVU3"/>
<dbReference type="GO" id="GO:0005737">
    <property type="term" value="C:cytoplasm"/>
    <property type="evidence" value="ECO:0007669"/>
    <property type="project" value="TreeGrafter"/>
</dbReference>
<dbReference type="InParanoid" id="E2BVU3"/>
<dbReference type="OrthoDB" id="7554891at2759"/>
<comment type="similarity">
    <text evidence="1">Belongs to the peptidase M1 family.</text>
</comment>
<dbReference type="Pfam" id="PF11838">
    <property type="entry name" value="ERAP1_C"/>
    <property type="match status" value="1"/>
</dbReference>
<keyword evidence="4" id="KW-1185">Reference proteome</keyword>
<feature type="domain" description="ERAP1-like C-terminal" evidence="2">
    <location>
        <begin position="1"/>
        <end position="79"/>
    </location>
</feature>
<dbReference type="Proteomes" id="UP000008237">
    <property type="component" value="Unassembled WGS sequence"/>
</dbReference>
<dbReference type="EMBL" id="GL450998">
    <property type="protein sequence ID" value="EFN80185.1"/>
    <property type="molecule type" value="Genomic_DNA"/>
</dbReference>
<keyword evidence="3" id="KW-0645">Protease</keyword>
<dbReference type="GO" id="GO:0008270">
    <property type="term" value="F:zinc ion binding"/>
    <property type="evidence" value="ECO:0007669"/>
    <property type="project" value="TreeGrafter"/>
</dbReference>
<dbReference type="OMA" id="TFWRIAS"/>
<dbReference type="InterPro" id="IPR050344">
    <property type="entry name" value="Peptidase_M1_aminopeptidases"/>
</dbReference>
<gene>
    <name evidence="3" type="ORF">EAI_11208</name>
</gene>
<sequence>TGYFRVNYDENSWNRIANALHSDNCNQINILNRAQLIDDAYYFMTQDYISPLTFWRIASYLKHDVSYIAWYPMFNILSFM</sequence>
<dbReference type="InterPro" id="IPR024571">
    <property type="entry name" value="ERAP1-like_C_dom"/>
</dbReference>
<feature type="non-terminal residue" evidence="3">
    <location>
        <position position="80"/>
    </location>
</feature>
<evidence type="ECO:0000256" key="1">
    <source>
        <dbReference type="ARBA" id="ARBA00010136"/>
    </source>
</evidence>
<dbReference type="GO" id="GO:0042277">
    <property type="term" value="F:peptide binding"/>
    <property type="evidence" value="ECO:0007669"/>
    <property type="project" value="TreeGrafter"/>
</dbReference>
<dbReference type="GO" id="GO:0005615">
    <property type="term" value="C:extracellular space"/>
    <property type="evidence" value="ECO:0007669"/>
    <property type="project" value="TreeGrafter"/>
</dbReference>
<dbReference type="AlphaFoldDB" id="E2BVU3"/>
<dbReference type="GO" id="GO:0043171">
    <property type="term" value="P:peptide catabolic process"/>
    <property type="evidence" value="ECO:0007669"/>
    <property type="project" value="TreeGrafter"/>
</dbReference>
<dbReference type="GO" id="GO:0006508">
    <property type="term" value="P:proteolysis"/>
    <property type="evidence" value="ECO:0007669"/>
    <property type="project" value="TreeGrafter"/>
</dbReference>